<evidence type="ECO:0000313" key="1">
    <source>
        <dbReference type="EMBL" id="JAH32381.1"/>
    </source>
</evidence>
<dbReference type="EMBL" id="GBXM01076196">
    <property type="protein sequence ID" value="JAH32381.1"/>
    <property type="molecule type" value="Transcribed_RNA"/>
</dbReference>
<protein>
    <submittedName>
        <fullName evidence="1">Uncharacterized protein</fullName>
    </submittedName>
</protein>
<accession>A0A0E9RTC1</accession>
<reference evidence="1" key="2">
    <citation type="journal article" date="2015" name="Fish Shellfish Immunol.">
        <title>Early steps in the European eel (Anguilla anguilla)-Vibrio vulnificus interaction in the gills: Role of the RtxA13 toxin.</title>
        <authorList>
            <person name="Callol A."/>
            <person name="Pajuelo D."/>
            <person name="Ebbesson L."/>
            <person name="Teles M."/>
            <person name="MacKenzie S."/>
            <person name="Amaro C."/>
        </authorList>
    </citation>
    <scope>NUCLEOTIDE SEQUENCE</scope>
</reference>
<proteinExistence type="predicted"/>
<name>A0A0E9RTC1_ANGAN</name>
<organism evidence="1">
    <name type="scientific">Anguilla anguilla</name>
    <name type="common">European freshwater eel</name>
    <name type="synonym">Muraena anguilla</name>
    <dbReference type="NCBI Taxonomy" id="7936"/>
    <lineage>
        <taxon>Eukaryota</taxon>
        <taxon>Metazoa</taxon>
        <taxon>Chordata</taxon>
        <taxon>Craniata</taxon>
        <taxon>Vertebrata</taxon>
        <taxon>Euteleostomi</taxon>
        <taxon>Actinopterygii</taxon>
        <taxon>Neopterygii</taxon>
        <taxon>Teleostei</taxon>
        <taxon>Anguilliformes</taxon>
        <taxon>Anguillidae</taxon>
        <taxon>Anguilla</taxon>
    </lineage>
</organism>
<sequence length="20" mass="2286">MFIVLKGLAVYCTFILIVNK</sequence>
<reference evidence="1" key="1">
    <citation type="submission" date="2014-11" db="EMBL/GenBank/DDBJ databases">
        <authorList>
            <person name="Amaro Gonzalez C."/>
        </authorList>
    </citation>
    <scope>NUCLEOTIDE SEQUENCE</scope>
</reference>
<dbReference type="AlphaFoldDB" id="A0A0E9RTC1"/>